<comment type="caution">
    <text evidence="2">The sequence shown here is derived from an EMBL/GenBank/DDBJ whole genome shotgun (WGS) entry which is preliminary data.</text>
</comment>
<feature type="region of interest" description="Disordered" evidence="1">
    <location>
        <begin position="1"/>
        <end position="84"/>
    </location>
</feature>
<evidence type="ECO:0000256" key="1">
    <source>
        <dbReference type="SAM" id="MobiDB-lite"/>
    </source>
</evidence>
<dbReference type="EMBL" id="NAAC01000011">
    <property type="protein sequence ID" value="RDJ12345.1"/>
    <property type="molecule type" value="Genomic_DNA"/>
</dbReference>
<evidence type="ECO:0000313" key="3">
    <source>
        <dbReference type="Proteomes" id="UP000254939"/>
    </source>
</evidence>
<gene>
    <name evidence="2" type="ORF">B5K06_11435</name>
</gene>
<sequence>MHGGQCVEDDVGDRGAFGQSEKSCGPALRHQLGRSDEGADQSVVHREPEDEAQRSNQSENRPRLKERANAVGQFVHGTNPPYHQ</sequence>
<accession>A0A370KSG7</accession>
<evidence type="ECO:0000313" key="2">
    <source>
        <dbReference type="EMBL" id="RDJ12345.1"/>
    </source>
</evidence>
<reference evidence="2 3" key="1">
    <citation type="submission" date="2017-03" db="EMBL/GenBank/DDBJ databases">
        <title>Genome analysis of Rhizobial strains effectives or ineffectives for nitrogen fixation isolated from bean seeds.</title>
        <authorList>
            <person name="Peralta H."/>
            <person name="Aguilar-Vera A."/>
            <person name="Mora Y."/>
            <person name="Vargas-Lagunas C."/>
            <person name="Girard L."/>
            <person name="Mora J."/>
        </authorList>
    </citation>
    <scope>NUCLEOTIDE SEQUENCE [LARGE SCALE GENOMIC DNA]</scope>
    <source>
        <strain evidence="2 3">CCGM3</strain>
    </source>
</reference>
<dbReference type="Proteomes" id="UP000254939">
    <property type="component" value="Unassembled WGS sequence"/>
</dbReference>
<organism evidence="2 3">
    <name type="scientific">Rhizobium grahamii</name>
    <dbReference type="NCBI Taxonomy" id="1120045"/>
    <lineage>
        <taxon>Bacteria</taxon>
        <taxon>Pseudomonadati</taxon>
        <taxon>Pseudomonadota</taxon>
        <taxon>Alphaproteobacteria</taxon>
        <taxon>Hyphomicrobiales</taxon>
        <taxon>Rhizobiaceae</taxon>
        <taxon>Rhizobium/Agrobacterium group</taxon>
        <taxon>Rhizobium</taxon>
    </lineage>
</organism>
<proteinExistence type="predicted"/>
<dbReference type="AlphaFoldDB" id="A0A370KSG7"/>
<protein>
    <submittedName>
        <fullName evidence="2">Uncharacterized protein</fullName>
    </submittedName>
</protein>
<feature type="compositionally biased region" description="Basic and acidic residues" evidence="1">
    <location>
        <begin position="33"/>
        <end position="53"/>
    </location>
</feature>
<name>A0A370KSG7_9HYPH</name>